<evidence type="ECO:0000256" key="2">
    <source>
        <dbReference type="HAMAP-Rule" id="MF_01805"/>
    </source>
</evidence>
<keyword evidence="2" id="KW-0159">Chromosome partition</keyword>
<organism evidence="3">
    <name type="scientific">Eiseniibacteriota bacterium</name>
    <dbReference type="NCBI Taxonomy" id="2212470"/>
    <lineage>
        <taxon>Bacteria</taxon>
        <taxon>Candidatus Eiseniibacteriota</taxon>
    </lineage>
</organism>
<dbReference type="EMBL" id="DSEC01000303">
    <property type="protein sequence ID" value="HER43662.1"/>
    <property type="molecule type" value="Genomic_DNA"/>
</dbReference>
<dbReference type="AlphaFoldDB" id="A0A7V2AUU0"/>
<reference evidence="3" key="1">
    <citation type="journal article" date="2020" name="mSystems">
        <title>Genome- and Community-Level Interaction Insights into Carbon Utilization and Element Cycling Functions of Hydrothermarchaeota in Hydrothermal Sediment.</title>
        <authorList>
            <person name="Zhou Z."/>
            <person name="Liu Y."/>
            <person name="Xu W."/>
            <person name="Pan J."/>
            <person name="Luo Z.H."/>
            <person name="Li M."/>
        </authorList>
    </citation>
    <scope>NUCLEOTIDE SEQUENCE [LARGE SCALE GENOMIC DNA]</scope>
    <source>
        <strain evidence="3">SpSt-1233</strain>
    </source>
</reference>
<dbReference type="PANTHER" id="PTHR33969">
    <property type="entry name" value="SEGREGATION AND CONDENSATION PROTEIN A"/>
    <property type="match status" value="1"/>
</dbReference>
<comment type="subunit">
    <text evidence="2">Component of a cohesin-like complex composed of ScpA, ScpB and the Smc homodimer, in which ScpA and ScpB bind to the head domain of Smc. The presence of the three proteins is required for the association of the complex with DNA.</text>
</comment>
<dbReference type="HAMAP" id="MF_01805">
    <property type="entry name" value="ScpA"/>
    <property type="match status" value="1"/>
</dbReference>
<comment type="function">
    <text evidence="2">Participates in chromosomal partition during cell division. May act via the formation of a condensin-like complex containing Smc and ScpB that pull DNA away from mid-cell into both cell halves.</text>
</comment>
<sequence length="265" mass="30974">MSDINRKLQDRSSMTYQVRLSHFEGPLDLLLHLIRRDKIDIYDIPISHITAEYLAYIEIMQELELEVAGDFFVMAATLMRIKAQMLLPRRAEIEGEEEDPRDELVRNLLEYKKFKEAAQHFSEMEEDRRRVYTRPSVSTPAIGECEQTIEVTVFDLFGAFKKVLEELKKQVTYRVRRETVSLEERIQAVRALLQEREELLFTELFEGGFDRATVIVTFLAMLELVRLGELAARQMSGRTDIWLYKPAIAPAPVIEEGVHEYEERS</sequence>
<keyword evidence="2" id="KW-0963">Cytoplasm</keyword>
<keyword evidence="2" id="KW-0132">Cell division</keyword>
<comment type="similarity">
    <text evidence="2">Belongs to the ScpA family.</text>
</comment>
<dbReference type="GO" id="GO:0006260">
    <property type="term" value="P:DNA replication"/>
    <property type="evidence" value="ECO:0007669"/>
    <property type="project" value="UniProtKB-UniRule"/>
</dbReference>
<dbReference type="Pfam" id="PF02616">
    <property type="entry name" value="SMC_ScpA"/>
    <property type="match status" value="1"/>
</dbReference>
<comment type="caution">
    <text evidence="3">The sequence shown here is derived from an EMBL/GenBank/DDBJ whole genome shotgun (WGS) entry which is preliminary data.</text>
</comment>
<dbReference type="GO" id="GO:0005737">
    <property type="term" value="C:cytoplasm"/>
    <property type="evidence" value="ECO:0007669"/>
    <property type="project" value="UniProtKB-SubCell"/>
</dbReference>
<dbReference type="Gene3D" id="6.10.250.2410">
    <property type="match status" value="1"/>
</dbReference>
<proteinExistence type="inferred from homology"/>
<dbReference type="Proteomes" id="UP000886069">
    <property type="component" value="Unassembled WGS sequence"/>
</dbReference>
<protein>
    <recommendedName>
        <fullName evidence="1 2">Segregation and condensation protein A</fullName>
    </recommendedName>
</protein>
<accession>A0A7V2AUU0</accession>
<evidence type="ECO:0000313" key="3">
    <source>
        <dbReference type="EMBL" id="HER43662.1"/>
    </source>
</evidence>
<dbReference type="PANTHER" id="PTHR33969:SF2">
    <property type="entry name" value="SEGREGATION AND CONDENSATION PROTEIN A"/>
    <property type="match status" value="1"/>
</dbReference>
<dbReference type="InterPro" id="IPR003768">
    <property type="entry name" value="ScpA"/>
</dbReference>
<keyword evidence="2" id="KW-0131">Cell cycle</keyword>
<gene>
    <name evidence="2" type="primary">scpA</name>
    <name evidence="3" type="ORF">ENO08_04300</name>
</gene>
<name>A0A7V2AUU0_UNCEI</name>
<comment type="subcellular location">
    <subcellularLocation>
        <location evidence="2">Cytoplasm</location>
    </subcellularLocation>
    <text evidence="2">Associated with two foci at the outer edges of the nucleoid region in young cells, and at four foci within both cell halves in older cells.</text>
</comment>
<evidence type="ECO:0000256" key="1">
    <source>
        <dbReference type="ARBA" id="ARBA00044777"/>
    </source>
</evidence>
<dbReference type="GO" id="GO:0051301">
    <property type="term" value="P:cell division"/>
    <property type="evidence" value="ECO:0007669"/>
    <property type="project" value="UniProtKB-KW"/>
</dbReference>
<dbReference type="GO" id="GO:0007059">
    <property type="term" value="P:chromosome segregation"/>
    <property type="evidence" value="ECO:0007669"/>
    <property type="project" value="UniProtKB-UniRule"/>
</dbReference>